<evidence type="ECO:0000256" key="18">
    <source>
        <dbReference type="SAM" id="MobiDB-lite"/>
    </source>
</evidence>
<feature type="compositionally biased region" description="Acidic residues" evidence="18">
    <location>
        <begin position="158"/>
        <end position="178"/>
    </location>
</feature>
<evidence type="ECO:0000256" key="3">
    <source>
        <dbReference type="ARBA" id="ARBA00004906"/>
    </source>
</evidence>
<protein>
    <recommendedName>
        <fullName evidence="6 17">Postreplication repair E3 ubiquitin-protein ligase RAD18</fullName>
        <ecNumber evidence="5 17">2.3.2.27</ecNumber>
    </recommendedName>
    <alternativeName>
        <fullName evidence="17">RING-type E3 ubiquitin transferase RAD18</fullName>
    </alternativeName>
</protein>
<dbReference type="GO" id="GO:0006281">
    <property type="term" value="P:DNA repair"/>
    <property type="evidence" value="ECO:0007669"/>
    <property type="project" value="UniProtKB-KW"/>
</dbReference>
<dbReference type="AlphaFoldDB" id="A0AB34FXS3"/>
<dbReference type="InterPro" id="IPR001841">
    <property type="entry name" value="Znf_RING"/>
</dbReference>
<dbReference type="GO" id="GO:0006513">
    <property type="term" value="P:protein monoubiquitination"/>
    <property type="evidence" value="ECO:0007669"/>
    <property type="project" value="InterPro"/>
</dbReference>
<evidence type="ECO:0000256" key="2">
    <source>
        <dbReference type="ARBA" id="ARBA00004123"/>
    </source>
</evidence>
<keyword evidence="10 16" id="KW-0863">Zinc-finger</keyword>
<dbReference type="Pfam" id="PF13923">
    <property type="entry name" value="zf-C3HC4_2"/>
    <property type="match status" value="1"/>
</dbReference>
<evidence type="ECO:0000256" key="7">
    <source>
        <dbReference type="ARBA" id="ARBA00022679"/>
    </source>
</evidence>
<dbReference type="EMBL" id="JAQHRD010000003">
    <property type="protein sequence ID" value="KAJ6443126.1"/>
    <property type="molecule type" value="Genomic_DNA"/>
</dbReference>
<dbReference type="PROSITE" id="PS00518">
    <property type="entry name" value="ZF_RING_1"/>
    <property type="match status" value="1"/>
</dbReference>
<comment type="catalytic activity">
    <reaction evidence="1 17">
        <text>S-ubiquitinyl-[E2 ubiquitin-conjugating enzyme]-L-cysteine + [acceptor protein]-L-lysine = [E2 ubiquitin-conjugating enzyme]-L-cysteine + N(6)-ubiquitinyl-[acceptor protein]-L-lysine.</text>
        <dbReference type="EC" id="2.3.2.27"/>
    </reaction>
</comment>
<dbReference type="PROSITE" id="PS50089">
    <property type="entry name" value="ZF_RING_2"/>
    <property type="match status" value="1"/>
</dbReference>
<evidence type="ECO:0000256" key="16">
    <source>
        <dbReference type="PROSITE-ProRule" id="PRU00175"/>
    </source>
</evidence>
<keyword evidence="11 17" id="KW-0833">Ubl conjugation pathway</keyword>
<comment type="similarity">
    <text evidence="4 17">Belongs to the RAD18 family.</text>
</comment>
<organism evidence="21 22">
    <name type="scientific">Purpureocillium lavendulum</name>
    <dbReference type="NCBI Taxonomy" id="1247861"/>
    <lineage>
        <taxon>Eukaryota</taxon>
        <taxon>Fungi</taxon>
        <taxon>Dikarya</taxon>
        <taxon>Ascomycota</taxon>
        <taxon>Pezizomycotina</taxon>
        <taxon>Sordariomycetes</taxon>
        <taxon>Hypocreomycetidae</taxon>
        <taxon>Hypocreales</taxon>
        <taxon>Ophiocordycipitaceae</taxon>
        <taxon>Purpureocillium</taxon>
    </lineage>
</organism>
<dbReference type="GO" id="GO:0008270">
    <property type="term" value="F:zinc ion binding"/>
    <property type="evidence" value="ECO:0007669"/>
    <property type="project" value="UniProtKB-KW"/>
</dbReference>
<keyword evidence="13 17" id="KW-0238">DNA-binding</keyword>
<name>A0AB34FXS3_9HYPO</name>
<feature type="compositionally biased region" description="Polar residues" evidence="18">
    <location>
        <begin position="379"/>
        <end position="389"/>
    </location>
</feature>
<keyword evidence="8 17" id="KW-0479">Metal-binding</keyword>
<evidence type="ECO:0000256" key="12">
    <source>
        <dbReference type="ARBA" id="ARBA00022833"/>
    </source>
</evidence>
<dbReference type="SMART" id="SM00513">
    <property type="entry name" value="SAP"/>
    <property type="match status" value="1"/>
</dbReference>
<dbReference type="InterPro" id="IPR004580">
    <property type="entry name" value="Rad18_fungi"/>
</dbReference>
<keyword evidence="14 17" id="KW-0234">DNA repair</keyword>
<dbReference type="SMART" id="SM00734">
    <property type="entry name" value="ZnF_Rad18"/>
    <property type="match status" value="1"/>
</dbReference>
<feature type="region of interest" description="Disordered" evidence="18">
    <location>
        <begin position="367"/>
        <end position="433"/>
    </location>
</feature>
<dbReference type="GO" id="GO:0005634">
    <property type="term" value="C:nucleus"/>
    <property type="evidence" value="ECO:0007669"/>
    <property type="project" value="UniProtKB-SubCell"/>
</dbReference>
<comment type="function">
    <text evidence="17">E3 RING-finger protein, member of the UBC2/RAD6 epistasis group. Associates to the E2 ubiquitin conjugating enzyme UBC2/RAD6 to form the UBC2-RAD18 ubiquitin ligase complex involved in postreplicative repair (PRR) of damaged DNA.</text>
</comment>
<dbReference type="GO" id="GO:0097505">
    <property type="term" value="C:Rad6-Rad18 complex"/>
    <property type="evidence" value="ECO:0007669"/>
    <property type="project" value="TreeGrafter"/>
</dbReference>
<keyword evidence="15 17" id="KW-0539">Nucleus</keyword>
<feature type="domain" description="RING-type" evidence="19">
    <location>
        <begin position="29"/>
        <end position="67"/>
    </location>
</feature>
<dbReference type="EC" id="2.3.2.27" evidence="5 17"/>
<accession>A0AB34FXS3</accession>
<keyword evidence="9 17" id="KW-0227">DNA damage</keyword>
<evidence type="ECO:0000256" key="6">
    <source>
        <dbReference type="ARBA" id="ARBA00015551"/>
    </source>
</evidence>
<comment type="pathway">
    <text evidence="3 17">Protein modification; protein ubiquitination.</text>
</comment>
<comment type="subunit">
    <text evidence="17">Interacts with E2 UBC2, forming a complex with ubiquitin ligase activity.</text>
</comment>
<proteinExistence type="inferred from homology"/>
<evidence type="ECO:0000256" key="9">
    <source>
        <dbReference type="ARBA" id="ARBA00022763"/>
    </source>
</evidence>
<evidence type="ECO:0000256" key="17">
    <source>
        <dbReference type="RuleBase" id="RU368093"/>
    </source>
</evidence>
<evidence type="ECO:0000256" key="5">
    <source>
        <dbReference type="ARBA" id="ARBA00012483"/>
    </source>
</evidence>
<dbReference type="GO" id="GO:0061630">
    <property type="term" value="F:ubiquitin protein ligase activity"/>
    <property type="evidence" value="ECO:0007669"/>
    <property type="project" value="UniProtKB-UniRule"/>
</dbReference>
<dbReference type="FunFam" id="3.30.40.10:FF:000172">
    <property type="entry name" value="E3 ubiquitin-protein ligase RAD18"/>
    <property type="match status" value="1"/>
</dbReference>
<feature type="domain" description="SAP" evidence="20">
    <location>
        <begin position="261"/>
        <end position="295"/>
    </location>
</feature>
<dbReference type="GO" id="GO:0003697">
    <property type="term" value="F:single-stranded DNA binding"/>
    <property type="evidence" value="ECO:0007669"/>
    <property type="project" value="UniProtKB-UniRule"/>
</dbReference>
<evidence type="ECO:0000313" key="21">
    <source>
        <dbReference type="EMBL" id="KAJ6443126.1"/>
    </source>
</evidence>
<dbReference type="GO" id="GO:0006301">
    <property type="term" value="P:DNA damage tolerance"/>
    <property type="evidence" value="ECO:0007669"/>
    <property type="project" value="InterPro"/>
</dbReference>
<evidence type="ECO:0000259" key="20">
    <source>
        <dbReference type="PROSITE" id="PS50800"/>
    </source>
</evidence>
<keyword evidence="7 17" id="KW-0808">Transferase</keyword>
<dbReference type="Proteomes" id="UP001163105">
    <property type="component" value="Unassembled WGS sequence"/>
</dbReference>
<evidence type="ECO:0000256" key="13">
    <source>
        <dbReference type="ARBA" id="ARBA00023125"/>
    </source>
</evidence>
<sequence>MPNDDVPDSTDWLSTPLSGLASVEAALRCQVCKDFYKTPMITSCSHTFCSLCIRRALSNDGKCPLCRASEQELKLRCNWSVEETAEAFAKARATVLDFATSTRLRERSPKRKADHQGSKPTQAAPEPKRLRTSARLSKSRTEAAATVAAAGQELRHEEEEDGEEVIQASDDEDADEYVPEDRESPALVYLVRAQLTPSIEADGMVPCPVCDRKMKAWQVFQHLESCPGPSTSAPSTGSMPPFGQRHQRHEQFVERLPALNYSMLKEQALRKKLNELGISSQGPRVLLEKRHREWLTLWNANCDAAQPKKRSELLQDLEIWERTQGGRAPTSGRSIQTAAAIKDKDFDGTAWAAKHDSSFRDLIANARKSRAAAKKTQDDGNTPDKTQSMPREGPGSSISDQDEASKTTAADAAQDPLFNSSIPTEPDLGDPHSEAAHSVALMGSGRHFDAKVAEAPSSSHVTFTSMKSPHDFGPV</sequence>
<feature type="region of interest" description="Disordered" evidence="18">
    <location>
        <begin position="103"/>
        <end position="183"/>
    </location>
</feature>
<dbReference type="SMART" id="SM00184">
    <property type="entry name" value="RING"/>
    <property type="match status" value="1"/>
</dbReference>
<dbReference type="PANTHER" id="PTHR14134:SF2">
    <property type="entry name" value="E3 UBIQUITIN-PROTEIN LIGASE RAD18"/>
    <property type="match status" value="1"/>
</dbReference>
<evidence type="ECO:0000256" key="8">
    <source>
        <dbReference type="ARBA" id="ARBA00022723"/>
    </source>
</evidence>
<dbReference type="Gene3D" id="3.30.40.10">
    <property type="entry name" value="Zinc/RING finger domain, C3HC4 (zinc finger)"/>
    <property type="match status" value="1"/>
</dbReference>
<dbReference type="InterPro" id="IPR017907">
    <property type="entry name" value="Znf_RING_CS"/>
</dbReference>
<dbReference type="InterPro" id="IPR003034">
    <property type="entry name" value="SAP_dom"/>
</dbReference>
<evidence type="ECO:0000256" key="14">
    <source>
        <dbReference type="ARBA" id="ARBA00023204"/>
    </source>
</evidence>
<dbReference type="NCBIfam" id="TIGR00599">
    <property type="entry name" value="rad18"/>
    <property type="match status" value="1"/>
</dbReference>
<dbReference type="InterPro" id="IPR006642">
    <property type="entry name" value="Rad18_UBZ4"/>
</dbReference>
<dbReference type="InterPro" id="IPR013083">
    <property type="entry name" value="Znf_RING/FYVE/PHD"/>
</dbReference>
<comment type="caution">
    <text evidence="21">The sequence shown here is derived from an EMBL/GenBank/DDBJ whole genome shotgun (WGS) entry which is preliminary data.</text>
</comment>
<evidence type="ECO:0000256" key="10">
    <source>
        <dbReference type="ARBA" id="ARBA00022771"/>
    </source>
</evidence>
<evidence type="ECO:0000256" key="15">
    <source>
        <dbReference type="ARBA" id="ARBA00023242"/>
    </source>
</evidence>
<evidence type="ECO:0000259" key="19">
    <source>
        <dbReference type="PROSITE" id="PS50089"/>
    </source>
</evidence>
<dbReference type="SUPFAM" id="SSF57850">
    <property type="entry name" value="RING/U-box"/>
    <property type="match status" value="1"/>
</dbReference>
<evidence type="ECO:0000256" key="11">
    <source>
        <dbReference type="ARBA" id="ARBA00022786"/>
    </source>
</evidence>
<dbReference type="PROSITE" id="PS50800">
    <property type="entry name" value="SAP"/>
    <property type="match status" value="1"/>
</dbReference>
<dbReference type="PANTHER" id="PTHR14134">
    <property type="entry name" value="E3 UBIQUITIN-PROTEIN LIGASE RAD18"/>
    <property type="match status" value="1"/>
</dbReference>
<reference evidence="21" key="1">
    <citation type="submission" date="2023-01" db="EMBL/GenBank/DDBJ databases">
        <title>The growth and conidiation of Purpureocillium lavendulum are regulated by nitrogen source and histone H3K14 acetylation.</title>
        <authorList>
            <person name="Tang P."/>
            <person name="Han J."/>
            <person name="Zhang C."/>
            <person name="Tang P."/>
            <person name="Qi F."/>
            <person name="Zhang K."/>
            <person name="Liang L."/>
        </authorList>
    </citation>
    <scope>NUCLEOTIDE SEQUENCE</scope>
    <source>
        <strain evidence="21">YMF1.00683</strain>
    </source>
</reference>
<keyword evidence="22" id="KW-1185">Reference proteome</keyword>
<comment type="subcellular location">
    <subcellularLocation>
        <location evidence="2 17">Nucleus</location>
    </subcellularLocation>
</comment>
<dbReference type="InterPro" id="IPR039577">
    <property type="entry name" value="Rad18"/>
</dbReference>
<keyword evidence="12 17" id="KW-0862">Zinc</keyword>
<evidence type="ECO:0000313" key="22">
    <source>
        <dbReference type="Proteomes" id="UP001163105"/>
    </source>
</evidence>
<gene>
    <name evidence="21" type="primary">RAD18</name>
    <name evidence="21" type="ORF">O9K51_04305</name>
</gene>
<evidence type="ECO:0000256" key="1">
    <source>
        <dbReference type="ARBA" id="ARBA00000900"/>
    </source>
</evidence>
<evidence type="ECO:0000256" key="4">
    <source>
        <dbReference type="ARBA" id="ARBA00009506"/>
    </source>
</evidence>